<keyword evidence="5 6" id="KW-0720">Serine protease</keyword>
<protein>
    <submittedName>
        <fullName evidence="12">Subtilisin-like protease-like protein</fullName>
    </submittedName>
</protein>
<dbReference type="InterPro" id="IPR010259">
    <property type="entry name" value="S8pro/Inhibitor_I9"/>
</dbReference>
<dbReference type="CDD" id="cd04077">
    <property type="entry name" value="Peptidases_S8_PCSK9_ProteinaseK_like"/>
    <property type="match status" value="1"/>
</dbReference>
<dbReference type="EMBL" id="MU006783">
    <property type="protein sequence ID" value="KAF2641137.1"/>
    <property type="molecule type" value="Genomic_DNA"/>
</dbReference>
<dbReference type="InterPro" id="IPR000209">
    <property type="entry name" value="Peptidase_S8/S53_dom"/>
</dbReference>
<dbReference type="Proteomes" id="UP000799753">
    <property type="component" value="Unassembled WGS sequence"/>
</dbReference>
<name>A0A6A6S1C1_9PLEO</name>
<feature type="active site" description="Charge relay system" evidence="6">
    <location>
        <position position="145"/>
    </location>
</feature>
<evidence type="ECO:0000256" key="3">
    <source>
        <dbReference type="ARBA" id="ARBA00022729"/>
    </source>
</evidence>
<feature type="chain" id="PRO_5025406186" evidence="9">
    <location>
        <begin position="21"/>
        <end position="387"/>
    </location>
</feature>
<keyword evidence="13" id="KW-1185">Reference proteome</keyword>
<evidence type="ECO:0000259" key="10">
    <source>
        <dbReference type="Pfam" id="PF00082"/>
    </source>
</evidence>
<dbReference type="PROSITE" id="PS00138">
    <property type="entry name" value="SUBTILASE_SER"/>
    <property type="match status" value="1"/>
</dbReference>
<keyword evidence="2 6" id="KW-0645">Protease</keyword>
<proteinExistence type="inferred from homology"/>
<gene>
    <name evidence="12" type="ORF">P280DRAFT_542242</name>
</gene>
<dbReference type="SUPFAM" id="SSF54897">
    <property type="entry name" value="Protease propeptides/inhibitors"/>
    <property type="match status" value="1"/>
</dbReference>
<dbReference type="OrthoDB" id="206201at2759"/>
<evidence type="ECO:0000313" key="13">
    <source>
        <dbReference type="Proteomes" id="UP000799753"/>
    </source>
</evidence>
<dbReference type="GO" id="GO:0004252">
    <property type="term" value="F:serine-type endopeptidase activity"/>
    <property type="evidence" value="ECO:0007669"/>
    <property type="project" value="UniProtKB-UniRule"/>
</dbReference>
<evidence type="ECO:0000256" key="8">
    <source>
        <dbReference type="SAM" id="MobiDB-lite"/>
    </source>
</evidence>
<comment type="similarity">
    <text evidence="1 6 7">Belongs to the peptidase S8 family.</text>
</comment>
<dbReference type="InterPro" id="IPR037045">
    <property type="entry name" value="S8pro/Inhibitor_I9_sf"/>
</dbReference>
<dbReference type="InterPro" id="IPR036852">
    <property type="entry name" value="Peptidase_S8/S53_dom_sf"/>
</dbReference>
<dbReference type="InterPro" id="IPR023828">
    <property type="entry name" value="Peptidase_S8_Ser-AS"/>
</dbReference>
<feature type="active site" description="Charge relay system" evidence="6">
    <location>
        <position position="333"/>
    </location>
</feature>
<dbReference type="PRINTS" id="PR00723">
    <property type="entry name" value="SUBTILISIN"/>
</dbReference>
<sequence length="387" mass="40695">MQTFSRFLALAAVIIPLGQAAPVSSTSIPGKWIIRLKPEADIATITAHKNSLARRGVGDIKHEYGFGSFKGYSGAFDAATIDELKNLPEVLSVEPDSIMSIDSVITQSNVGQAWGIARISSRTPGATDYVFDSTAGEGTFSYVIDTGIRLTHTEFGGRAEWGFNAVENSTDTDNDGHGTHVSGTIGGSTYGVAKKTTLIAVKTFEGSTGSVSTILSGLDWAINDIVSRKRTSTAVINMSAGGLGSTTWDEAITAAWEQGVLLVCSSGNSDADTADWSPARSPETITVGNSQSDDSRYTTSNWGPTVNIFAPGTKILSSYFHSDIATEVLTGTSMASPHVAGLVSYIRGLEGPLSAEAVKARVLELATPDIITDPKNSTNLLAYNGIK</sequence>
<dbReference type="Pfam" id="PF00082">
    <property type="entry name" value="Peptidase_S8"/>
    <property type="match status" value="1"/>
</dbReference>
<reference evidence="12" key="1">
    <citation type="journal article" date="2020" name="Stud. Mycol.">
        <title>101 Dothideomycetes genomes: a test case for predicting lifestyles and emergence of pathogens.</title>
        <authorList>
            <person name="Haridas S."/>
            <person name="Albert R."/>
            <person name="Binder M."/>
            <person name="Bloem J."/>
            <person name="Labutti K."/>
            <person name="Salamov A."/>
            <person name="Andreopoulos B."/>
            <person name="Baker S."/>
            <person name="Barry K."/>
            <person name="Bills G."/>
            <person name="Bluhm B."/>
            <person name="Cannon C."/>
            <person name="Castanera R."/>
            <person name="Culley D."/>
            <person name="Daum C."/>
            <person name="Ezra D."/>
            <person name="Gonzalez J."/>
            <person name="Henrissat B."/>
            <person name="Kuo A."/>
            <person name="Liang C."/>
            <person name="Lipzen A."/>
            <person name="Lutzoni F."/>
            <person name="Magnuson J."/>
            <person name="Mondo S."/>
            <person name="Nolan M."/>
            <person name="Ohm R."/>
            <person name="Pangilinan J."/>
            <person name="Park H.-J."/>
            <person name="Ramirez L."/>
            <person name="Alfaro M."/>
            <person name="Sun H."/>
            <person name="Tritt A."/>
            <person name="Yoshinaga Y."/>
            <person name="Zwiers L.-H."/>
            <person name="Turgeon B."/>
            <person name="Goodwin S."/>
            <person name="Spatafora J."/>
            <person name="Crous P."/>
            <person name="Grigoriev I."/>
        </authorList>
    </citation>
    <scope>NUCLEOTIDE SEQUENCE</scope>
    <source>
        <strain evidence="12">CBS 473.64</strain>
    </source>
</reference>
<evidence type="ECO:0000256" key="2">
    <source>
        <dbReference type="ARBA" id="ARBA00022670"/>
    </source>
</evidence>
<dbReference type="GO" id="GO:0005576">
    <property type="term" value="C:extracellular region"/>
    <property type="evidence" value="ECO:0007669"/>
    <property type="project" value="UniProtKB-ARBA"/>
</dbReference>
<feature type="compositionally biased region" description="Polar residues" evidence="8">
    <location>
        <begin position="283"/>
        <end position="296"/>
    </location>
</feature>
<accession>A0A6A6S1C1</accession>
<feature type="domain" description="Inhibitor I9" evidence="11">
    <location>
        <begin position="33"/>
        <end position="101"/>
    </location>
</feature>
<dbReference type="PROSITE" id="PS00136">
    <property type="entry name" value="SUBTILASE_ASP"/>
    <property type="match status" value="1"/>
</dbReference>
<dbReference type="InterPro" id="IPR023827">
    <property type="entry name" value="Peptidase_S8_Asp-AS"/>
</dbReference>
<evidence type="ECO:0000313" key="12">
    <source>
        <dbReference type="EMBL" id="KAF2641137.1"/>
    </source>
</evidence>
<evidence type="ECO:0000256" key="4">
    <source>
        <dbReference type="ARBA" id="ARBA00022801"/>
    </source>
</evidence>
<dbReference type="PANTHER" id="PTHR43806">
    <property type="entry name" value="PEPTIDASE S8"/>
    <property type="match status" value="1"/>
</dbReference>
<dbReference type="InterPro" id="IPR034193">
    <property type="entry name" value="PCSK9_ProteinaseK-like"/>
</dbReference>
<evidence type="ECO:0000256" key="5">
    <source>
        <dbReference type="ARBA" id="ARBA00022825"/>
    </source>
</evidence>
<dbReference type="Gene3D" id="3.40.50.200">
    <property type="entry name" value="Peptidase S8/S53 domain"/>
    <property type="match status" value="1"/>
</dbReference>
<evidence type="ECO:0000256" key="6">
    <source>
        <dbReference type="PROSITE-ProRule" id="PRU01240"/>
    </source>
</evidence>
<dbReference type="PROSITE" id="PS51892">
    <property type="entry name" value="SUBTILASE"/>
    <property type="match status" value="1"/>
</dbReference>
<evidence type="ECO:0000256" key="1">
    <source>
        <dbReference type="ARBA" id="ARBA00011073"/>
    </source>
</evidence>
<dbReference type="InterPro" id="IPR022398">
    <property type="entry name" value="Peptidase_S8_His-AS"/>
</dbReference>
<evidence type="ECO:0000256" key="7">
    <source>
        <dbReference type="RuleBase" id="RU003355"/>
    </source>
</evidence>
<feature type="region of interest" description="Disordered" evidence="8">
    <location>
        <begin position="272"/>
        <end position="296"/>
    </location>
</feature>
<feature type="domain" description="Peptidase S8/S53" evidence="10">
    <location>
        <begin position="143"/>
        <end position="366"/>
    </location>
</feature>
<dbReference type="SUPFAM" id="SSF52743">
    <property type="entry name" value="Subtilisin-like"/>
    <property type="match status" value="1"/>
</dbReference>
<dbReference type="Pfam" id="PF05922">
    <property type="entry name" value="Inhibitor_I9"/>
    <property type="match status" value="1"/>
</dbReference>
<dbReference type="GO" id="GO:0006508">
    <property type="term" value="P:proteolysis"/>
    <property type="evidence" value="ECO:0007669"/>
    <property type="project" value="UniProtKB-KW"/>
</dbReference>
<dbReference type="Gene3D" id="3.30.70.80">
    <property type="entry name" value="Peptidase S8 propeptide/proteinase inhibitor I9"/>
    <property type="match status" value="1"/>
</dbReference>
<evidence type="ECO:0000256" key="9">
    <source>
        <dbReference type="SAM" id="SignalP"/>
    </source>
</evidence>
<feature type="signal peptide" evidence="9">
    <location>
        <begin position="1"/>
        <end position="20"/>
    </location>
</feature>
<organism evidence="12 13">
    <name type="scientific">Massarina eburnea CBS 473.64</name>
    <dbReference type="NCBI Taxonomy" id="1395130"/>
    <lineage>
        <taxon>Eukaryota</taxon>
        <taxon>Fungi</taxon>
        <taxon>Dikarya</taxon>
        <taxon>Ascomycota</taxon>
        <taxon>Pezizomycotina</taxon>
        <taxon>Dothideomycetes</taxon>
        <taxon>Pleosporomycetidae</taxon>
        <taxon>Pleosporales</taxon>
        <taxon>Massarineae</taxon>
        <taxon>Massarinaceae</taxon>
        <taxon>Massarina</taxon>
    </lineage>
</organism>
<dbReference type="InterPro" id="IPR050131">
    <property type="entry name" value="Peptidase_S8_subtilisin-like"/>
</dbReference>
<dbReference type="AlphaFoldDB" id="A0A6A6S1C1"/>
<dbReference type="FunFam" id="3.40.50.200:FF:000014">
    <property type="entry name" value="Proteinase K"/>
    <property type="match status" value="1"/>
</dbReference>
<dbReference type="PANTHER" id="PTHR43806:SF58">
    <property type="entry name" value="ALKALINE PROTEASE 1-RELATED"/>
    <property type="match status" value="1"/>
</dbReference>
<evidence type="ECO:0000259" key="11">
    <source>
        <dbReference type="Pfam" id="PF05922"/>
    </source>
</evidence>
<feature type="active site" description="Charge relay system" evidence="6">
    <location>
        <position position="177"/>
    </location>
</feature>
<dbReference type="PROSITE" id="PS00137">
    <property type="entry name" value="SUBTILASE_HIS"/>
    <property type="match status" value="1"/>
</dbReference>
<dbReference type="InterPro" id="IPR015500">
    <property type="entry name" value="Peptidase_S8_subtilisin-rel"/>
</dbReference>
<keyword evidence="4 6" id="KW-0378">Hydrolase</keyword>
<keyword evidence="3 9" id="KW-0732">Signal</keyword>